<sequence length="419" mass="47177">MMNKMAFYSDFIYYNNEIHNNSYLLVTDNIIDGISNNIESYPDYKIKKFNNSAIFPGLINTHNHLGMGIMRGYADDLPLMTWLTDYIWPAERKILSGEFVYNSTLLSIAESIRSGVTCINDMYFFAFDTKRAFEKAGIRGVVGFGVLENFNKAFKAADKFEETELVSLSICPHALYTVPFDIMKQCCSYAQKRNILLHTHLAETLDEERQILERYNKRPVELMYETGAFDINSVFAHCVHVNDDDIKIMADKKVNVSHCIESNLKLASGFSPVKKMLDAGINISIGTDGVCSNNDLSMIGEMSTVSKFHKAFNMDATALSAETVLQMASSYGAKALNLQNIGILNKGMKADFFVLSFNAVHLTPVYNPVSHLVYAAKDNDITDVYVNGSPVMQDRKLINFDEEEIKNYAKEKAKILLKG</sequence>
<dbReference type="AlphaFoldDB" id="V2PY35"/>
<dbReference type="PANTHER" id="PTHR43794:SF11">
    <property type="entry name" value="AMIDOHYDROLASE-RELATED DOMAIN-CONTAINING PROTEIN"/>
    <property type="match status" value="1"/>
</dbReference>
<dbReference type="KEGG" id="msch:N508_000285"/>
<protein>
    <submittedName>
        <fullName evidence="4">5-methylthioadenosine/S-adenosylhomocysteine deaminase</fullName>
        <ecNumber evidence="4">3.5.4.28</ecNumber>
    </submittedName>
</protein>
<dbReference type="InterPro" id="IPR032466">
    <property type="entry name" value="Metal_Hydrolase"/>
</dbReference>
<dbReference type="InterPro" id="IPR050287">
    <property type="entry name" value="MTA/SAH_deaminase"/>
</dbReference>
<evidence type="ECO:0000256" key="1">
    <source>
        <dbReference type="ARBA" id="ARBA00022723"/>
    </source>
</evidence>
<dbReference type="eggNOG" id="COG0402">
    <property type="taxonomic scope" value="Bacteria"/>
</dbReference>
<dbReference type="Pfam" id="PF01979">
    <property type="entry name" value="Amidohydro_1"/>
    <property type="match status" value="1"/>
</dbReference>
<dbReference type="GO" id="GO:0046872">
    <property type="term" value="F:metal ion binding"/>
    <property type="evidence" value="ECO:0007669"/>
    <property type="project" value="UniProtKB-KW"/>
</dbReference>
<dbReference type="GO" id="GO:0050270">
    <property type="term" value="F:S-adenosylhomocysteine deaminase activity"/>
    <property type="evidence" value="ECO:0007669"/>
    <property type="project" value="UniProtKB-EC"/>
</dbReference>
<keyword evidence="3" id="KW-0862">Zinc</keyword>
<evidence type="ECO:0000313" key="4">
    <source>
        <dbReference type="EMBL" id="USF23229.1"/>
    </source>
</evidence>
<dbReference type="PANTHER" id="PTHR43794">
    <property type="entry name" value="AMINOHYDROLASE SSNA-RELATED"/>
    <property type="match status" value="1"/>
</dbReference>
<name>V2PY35_9BACT</name>
<dbReference type="InterPro" id="IPR006680">
    <property type="entry name" value="Amidohydro-rel"/>
</dbReference>
<dbReference type="EC" id="3.5.4.28" evidence="4"/>
<gene>
    <name evidence="4" type="primary">mtaD</name>
    <name evidence="4" type="ORF">N508_000285</name>
</gene>
<dbReference type="CDD" id="cd01298">
    <property type="entry name" value="ATZ_TRZ_like"/>
    <property type="match status" value="1"/>
</dbReference>
<reference evidence="4" key="1">
    <citation type="journal article" date="2014" name="Genome Announc.">
        <title>Draft genome sequences of the altered schaedler flora, a defined bacterial community from gnotobiotic mice.</title>
        <authorList>
            <person name="Wannemuehler M.J."/>
            <person name="Overstreet A.M."/>
            <person name="Ward D.V."/>
            <person name="Phillips G.J."/>
        </authorList>
    </citation>
    <scope>NUCLEOTIDE SEQUENCE</scope>
    <source>
        <strain evidence="4">ASF457</strain>
    </source>
</reference>
<accession>V2PY35</accession>
<evidence type="ECO:0000313" key="5">
    <source>
        <dbReference type="Proteomes" id="UP000017429"/>
    </source>
</evidence>
<keyword evidence="5" id="KW-1185">Reference proteome</keyword>
<keyword evidence="1" id="KW-0479">Metal-binding</keyword>
<dbReference type="EMBL" id="CP097562">
    <property type="protein sequence ID" value="USF23229.1"/>
    <property type="molecule type" value="Genomic_DNA"/>
</dbReference>
<proteinExistence type="predicted"/>
<dbReference type="FunFam" id="3.20.20.140:FF:000014">
    <property type="entry name" value="5-methylthioadenosine/S-adenosylhomocysteine deaminase"/>
    <property type="match status" value="1"/>
</dbReference>
<dbReference type="RefSeq" id="WP_023276297.1">
    <property type="nucleotide sequence ID" value="NZ_CP097562.1"/>
</dbReference>
<dbReference type="Gene3D" id="3.20.20.140">
    <property type="entry name" value="Metal-dependent hydrolases"/>
    <property type="match status" value="1"/>
</dbReference>
<evidence type="ECO:0000256" key="2">
    <source>
        <dbReference type="ARBA" id="ARBA00022801"/>
    </source>
</evidence>
<keyword evidence="2 4" id="KW-0378">Hydrolase</keyword>
<reference evidence="4" key="2">
    <citation type="submission" date="2022-05" db="EMBL/GenBank/DDBJ databases">
        <authorList>
            <person name="Proctor A.L."/>
            <person name="Phillips G.J."/>
            <person name="Wannemuehler M.J."/>
        </authorList>
    </citation>
    <scope>NUCLEOTIDE SEQUENCE</scope>
    <source>
        <strain evidence="4">ASF457</strain>
    </source>
</reference>
<dbReference type="Gene3D" id="2.30.40.10">
    <property type="entry name" value="Urease, subunit C, domain 1"/>
    <property type="match status" value="1"/>
</dbReference>
<reference evidence="4" key="3">
    <citation type="submission" date="2022-06" db="EMBL/GenBank/DDBJ databases">
        <title>Resources to Facilitate Use of the Altered Schaedler Flora (ASF) Mouse Model to Study Microbiome Function.</title>
        <authorList>
            <person name="Proctor A."/>
            <person name="Parvinroo S."/>
            <person name="Richie T."/>
            <person name="Jia X."/>
            <person name="Lee S.T.M."/>
            <person name="Karp P.D."/>
            <person name="Paley S."/>
            <person name="Kostic A.D."/>
            <person name="Pierre J.F."/>
            <person name="Wannemuehler M.J."/>
            <person name="Phillips G.J."/>
        </authorList>
    </citation>
    <scope>NUCLEOTIDE SEQUENCE</scope>
    <source>
        <strain evidence="4">ASF457</strain>
    </source>
</reference>
<organism evidence="4 5">
    <name type="scientific">Mucispirillum schaedleri ASF457</name>
    <dbReference type="NCBI Taxonomy" id="1379858"/>
    <lineage>
        <taxon>Bacteria</taxon>
        <taxon>Pseudomonadati</taxon>
        <taxon>Deferribacterota</taxon>
        <taxon>Deferribacteres</taxon>
        <taxon>Deferribacterales</taxon>
        <taxon>Mucispirillaceae</taxon>
        <taxon>Mucispirillum</taxon>
    </lineage>
</organism>
<evidence type="ECO:0000256" key="3">
    <source>
        <dbReference type="ARBA" id="ARBA00022833"/>
    </source>
</evidence>
<dbReference type="Proteomes" id="UP000017429">
    <property type="component" value="Chromosome"/>
</dbReference>
<dbReference type="SUPFAM" id="SSF51556">
    <property type="entry name" value="Metallo-dependent hydrolases"/>
    <property type="match status" value="1"/>
</dbReference>
<dbReference type="SUPFAM" id="SSF51338">
    <property type="entry name" value="Composite domain of metallo-dependent hydrolases"/>
    <property type="match status" value="1"/>
</dbReference>
<dbReference type="InterPro" id="IPR011059">
    <property type="entry name" value="Metal-dep_hydrolase_composite"/>
</dbReference>